<dbReference type="FunFam" id="3.90.550.10:FF:000021">
    <property type="entry name" value="Polypeptide N-acetylgalactosaminyltransferase"/>
    <property type="match status" value="1"/>
</dbReference>
<dbReference type="Gene3D" id="3.90.550.10">
    <property type="entry name" value="Spore Coat Polysaccharide Biosynthesis Protein SpsA, Chain A"/>
    <property type="match status" value="1"/>
</dbReference>
<protein>
    <recommendedName>
        <fullName evidence="16">Polypeptide N-acetylgalactosaminyltransferase</fullName>
        <ecNumber evidence="16">2.4.1.-</ecNumber>
    </recommendedName>
    <alternativeName>
        <fullName evidence="16">Protein-UDP acetylgalactosaminyltransferase</fullName>
    </alternativeName>
</protein>
<dbReference type="EMBL" id="ASGP02000003">
    <property type="protein sequence ID" value="KAH9515887.1"/>
    <property type="molecule type" value="Genomic_DNA"/>
</dbReference>
<dbReference type="Gene3D" id="2.80.10.50">
    <property type="match status" value="1"/>
</dbReference>
<comment type="subcellular location">
    <subcellularLocation>
        <location evidence="2 16">Golgi apparatus membrane</location>
        <topology evidence="2 16">Single-pass type II membrane protein</topology>
    </subcellularLocation>
</comment>
<keyword evidence="11" id="KW-1133">Transmembrane helix</keyword>
<dbReference type="SMART" id="SM00458">
    <property type="entry name" value="RICIN"/>
    <property type="match status" value="1"/>
</dbReference>
<keyword evidence="5 16" id="KW-0328">Glycosyltransferase</keyword>
<dbReference type="InterPro" id="IPR000772">
    <property type="entry name" value="Ricin_B_lectin"/>
</dbReference>
<keyword evidence="12 16" id="KW-0333">Golgi apparatus</keyword>
<evidence type="ECO:0000313" key="20">
    <source>
        <dbReference type="Proteomes" id="UP000790347"/>
    </source>
</evidence>
<evidence type="ECO:0000256" key="16">
    <source>
        <dbReference type="RuleBase" id="RU361242"/>
    </source>
</evidence>
<dbReference type="InterPro" id="IPR035992">
    <property type="entry name" value="Ricin_B-like_lectins"/>
</dbReference>
<keyword evidence="8" id="KW-0479">Metal-binding</keyword>
<comment type="cofactor">
    <cofactor evidence="1 16">
        <name>Mn(2+)</name>
        <dbReference type="ChEBI" id="CHEBI:29035"/>
    </cofactor>
</comment>
<keyword evidence="10" id="KW-0735">Signal-anchor</keyword>
<dbReference type="PROSITE" id="PS50231">
    <property type="entry name" value="RICIN_B_LECTIN"/>
    <property type="match status" value="1"/>
</dbReference>
<sequence length="587" mass="67546">MVVDMKNEESNGNDNIISSRSNTDKNGIHIIVGQYMGKGFPWINQINLTDDLLNVNNYSPLPNYGENGSPVYVPKMDHTQAKRLFAINQFNIVASDMISVNRSLPDIRKQTCRVKKYPDNLPDTSIIIVFHNEAWSTLARTVHSVILRSPHRLINEIILVDDASQRKFLGQELDEYMNKLSKEIKIQISILRSANRIGLIRARIMGANFAKGQVLTFLDAHCETTNGWLEPLLHRILIDGKVAICPVIDIINDQNFAYVRSFEAHWGAMNWALNFRWFSVGHAELKRMHKKNFDSTKSFRTPIMAGGLFSIRRDYFFELGTYDSHLQVWGGENIEMSLRIWQCGGKVEIAPCSHVGHVFRSSSPYSFGKKQVGDVLYGNLIRVAEVWLDDWKNFFYKVNPTAKQILHHDRNDILKDIEKRIDLRRKLNCHSFEWFLENVWPENFFPNTNTTFGHIQSLYSKECMQRPSNGVHPIGKVIMAKCSIEIYGPQSFIIPLTGETGYIKSDESVCIDANSKKTNASILLIGCNQLERQKWRYDSKFKQIIHIKSSLCITIDRRKTTLSLAKCLSNNNKRQAWKIISQNWNND</sequence>
<dbReference type="Pfam" id="PF00535">
    <property type="entry name" value="Glycos_transf_2"/>
    <property type="match status" value="1"/>
</dbReference>
<evidence type="ECO:0000256" key="1">
    <source>
        <dbReference type="ARBA" id="ARBA00001936"/>
    </source>
</evidence>
<dbReference type="Proteomes" id="UP000790347">
    <property type="component" value="Unassembled WGS sequence"/>
</dbReference>
<evidence type="ECO:0000256" key="13">
    <source>
        <dbReference type="ARBA" id="ARBA00023136"/>
    </source>
</evidence>
<dbReference type="GO" id="GO:0004653">
    <property type="term" value="F:polypeptide N-acetylgalactosaminyltransferase activity"/>
    <property type="evidence" value="ECO:0007669"/>
    <property type="project" value="UniProtKB-ARBA"/>
</dbReference>
<evidence type="ECO:0000256" key="6">
    <source>
        <dbReference type="ARBA" id="ARBA00022679"/>
    </source>
</evidence>
<dbReference type="GO" id="GO:0030246">
    <property type="term" value="F:carbohydrate binding"/>
    <property type="evidence" value="ECO:0007669"/>
    <property type="project" value="UniProtKB-KW"/>
</dbReference>
<gene>
    <name evidence="19" type="primary">pgant3</name>
    <name evidence="19" type="ORF">DERF_006661</name>
</gene>
<evidence type="ECO:0000313" key="19">
    <source>
        <dbReference type="EMBL" id="KAH9515887.1"/>
    </source>
</evidence>
<comment type="caution">
    <text evidence="19">The sequence shown here is derived from an EMBL/GenBank/DDBJ whole genome shotgun (WGS) entry which is preliminary data.</text>
</comment>
<feature type="region of interest" description="Disordered" evidence="17">
    <location>
        <begin position="1"/>
        <end position="20"/>
    </location>
</feature>
<evidence type="ECO:0000256" key="2">
    <source>
        <dbReference type="ARBA" id="ARBA00004323"/>
    </source>
</evidence>
<keyword evidence="9 16" id="KW-0430">Lectin</keyword>
<dbReference type="SUPFAM" id="SSF50370">
    <property type="entry name" value="Ricin B-like lectins"/>
    <property type="match status" value="1"/>
</dbReference>
<dbReference type="Pfam" id="PF00652">
    <property type="entry name" value="Ricin_B_lectin"/>
    <property type="match status" value="1"/>
</dbReference>
<dbReference type="InterPro" id="IPR045885">
    <property type="entry name" value="GalNAc-T"/>
</dbReference>
<comment type="pathway">
    <text evidence="3 16">Protein modification; protein glycosylation.</text>
</comment>
<evidence type="ECO:0000256" key="9">
    <source>
        <dbReference type="ARBA" id="ARBA00022734"/>
    </source>
</evidence>
<feature type="compositionally biased region" description="Polar residues" evidence="17">
    <location>
        <begin position="10"/>
        <end position="20"/>
    </location>
</feature>
<dbReference type="PANTHER" id="PTHR11675:SF118">
    <property type="entry name" value="POLYPEPTIDE N-ACETYLGALACTOSAMINYLTRANSFERASE 3"/>
    <property type="match status" value="1"/>
</dbReference>
<evidence type="ECO:0000256" key="14">
    <source>
        <dbReference type="ARBA" id="ARBA00023157"/>
    </source>
</evidence>
<dbReference type="SUPFAM" id="SSF53448">
    <property type="entry name" value="Nucleotide-diphospho-sugar transferases"/>
    <property type="match status" value="1"/>
</dbReference>
<evidence type="ECO:0000256" key="11">
    <source>
        <dbReference type="ARBA" id="ARBA00022989"/>
    </source>
</evidence>
<dbReference type="GO" id="GO:0000139">
    <property type="term" value="C:Golgi membrane"/>
    <property type="evidence" value="ECO:0007669"/>
    <property type="project" value="UniProtKB-SubCell"/>
</dbReference>
<dbReference type="InterPro" id="IPR029044">
    <property type="entry name" value="Nucleotide-diphossugar_trans"/>
</dbReference>
<dbReference type="InterPro" id="IPR001173">
    <property type="entry name" value="Glyco_trans_2-like"/>
</dbReference>
<evidence type="ECO:0000256" key="7">
    <source>
        <dbReference type="ARBA" id="ARBA00022692"/>
    </source>
</evidence>
<keyword evidence="13" id="KW-0472">Membrane</keyword>
<keyword evidence="6 16" id="KW-0808">Transferase</keyword>
<evidence type="ECO:0000256" key="15">
    <source>
        <dbReference type="ARBA" id="ARBA00023211"/>
    </source>
</evidence>
<keyword evidence="20" id="KW-1185">Reference proteome</keyword>
<organism evidence="19 20">
    <name type="scientific">Dermatophagoides farinae</name>
    <name type="common">American house dust mite</name>
    <dbReference type="NCBI Taxonomy" id="6954"/>
    <lineage>
        <taxon>Eukaryota</taxon>
        <taxon>Metazoa</taxon>
        <taxon>Ecdysozoa</taxon>
        <taxon>Arthropoda</taxon>
        <taxon>Chelicerata</taxon>
        <taxon>Arachnida</taxon>
        <taxon>Acari</taxon>
        <taxon>Acariformes</taxon>
        <taxon>Sarcoptiformes</taxon>
        <taxon>Astigmata</taxon>
        <taxon>Psoroptidia</taxon>
        <taxon>Analgoidea</taxon>
        <taxon>Pyroglyphidae</taxon>
        <taxon>Dermatophagoidinae</taxon>
        <taxon>Dermatophagoides</taxon>
    </lineage>
</organism>
<comment type="similarity">
    <text evidence="4 16">Belongs to the glycosyltransferase 2 family. GalNAc-T subfamily.</text>
</comment>
<accession>A0A922HYV8</accession>
<dbReference type="CDD" id="cd02510">
    <property type="entry name" value="pp-GalNAc-T"/>
    <property type="match status" value="1"/>
</dbReference>
<evidence type="ECO:0000256" key="3">
    <source>
        <dbReference type="ARBA" id="ARBA00004922"/>
    </source>
</evidence>
<evidence type="ECO:0000256" key="4">
    <source>
        <dbReference type="ARBA" id="ARBA00005680"/>
    </source>
</evidence>
<evidence type="ECO:0000256" key="10">
    <source>
        <dbReference type="ARBA" id="ARBA00022968"/>
    </source>
</evidence>
<reference evidence="19" key="1">
    <citation type="submission" date="2013-05" db="EMBL/GenBank/DDBJ databases">
        <authorList>
            <person name="Yim A.K.Y."/>
            <person name="Chan T.F."/>
            <person name="Ji K.M."/>
            <person name="Liu X.Y."/>
            <person name="Zhou J.W."/>
            <person name="Li R.Q."/>
            <person name="Yang K.Y."/>
            <person name="Li J."/>
            <person name="Li M."/>
            <person name="Law P.T.W."/>
            <person name="Wu Y.L."/>
            <person name="Cai Z.L."/>
            <person name="Qin H."/>
            <person name="Bao Y."/>
            <person name="Leung R.K.K."/>
            <person name="Ng P.K.S."/>
            <person name="Zou J."/>
            <person name="Zhong X.J."/>
            <person name="Ran P.X."/>
            <person name="Zhong N.S."/>
            <person name="Liu Z.G."/>
            <person name="Tsui S.K.W."/>
        </authorList>
    </citation>
    <scope>NUCLEOTIDE SEQUENCE</scope>
    <source>
        <strain evidence="19">Derf</strain>
        <tissue evidence="19">Whole organism</tissue>
    </source>
</reference>
<dbReference type="GO" id="GO:0046872">
    <property type="term" value="F:metal ion binding"/>
    <property type="evidence" value="ECO:0007669"/>
    <property type="project" value="UniProtKB-KW"/>
</dbReference>
<dbReference type="GO" id="GO:0006493">
    <property type="term" value="P:protein O-linked glycosylation"/>
    <property type="evidence" value="ECO:0007669"/>
    <property type="project" value="TreeGrafter"/>
</dbReference>
<keyword evidence="15 16" id="KW-0464">Manganese</keyword>
<dbReference type="AlphaFoldDB" id="A0A922HYV8"/>
<evidence type="ECO:0000259" key="18">
    <source>
        <dbReference type="SMART" id="SM00458"/>
    </source>
</evidence>
<reference evidence="19" key="2">
    <citation type="journal article" date="2022" name="Res Sq">
        <title>Comparative Genomics Reveals Insights into the Divergent Evolution of Astigmatic Mites and Household Pest Adaptations.</title>
        <authorList>
            <person name="Xiong Q."/>
            <person name="Wan A.T.-Y."/>
            <person name="Liu X.-Y."/>
            <person name="Fung C.S.-H."/>
            <person name="Xiao X."/>
            <person name="Malainual N."/>
            <person name="Hou J."/>
            <person name="Wang L."/>
            <person name="Wang M."/>
            <person name="Yang K."/>
            <person name="Cui Y."/>
            <person name="Leung E."/>
            <person name="Nong W."/>
            <person name="Shin S.-K."/>
            <person name="Au S."/>
            <person name="Jeong K.Y."/>
            <person name="Chew F.T."/>
            <person name="Hui J."/>
            <person name="Leung T.F."/>
            <person name="Tungtrongchitr A."/>
            <person name="Zhong N."/>
            <person name="Liu Z."/>
            <person name="Tsui S."/>
        </authorList>
    </citation>
    <scope>NUCLEOTIDE SEQUENCE</scope>
    <source>
        <strain evidence="19">Derf</strain>
        <tissue evidence="19">Whole organism</tissue>
    </source>
</reference>
<feature type="domain" description="Ricin B lectin" evidence="18">
    <location>
        <begin position="450"/>
        <end position="580"/>
    </location>
</feature>
<dbReference type="PANTHER" id="PTHR11675">
    <property type="entry name" value="N-ACETYLGALACTOSAMINYLTRANSFERASE"/>
    <property type="match status" value="1"/>
</dbReference>
<proteinExistence type="inferred from homology"/>
<dbReference type="EC" id="2.4.1.-" evidence="16"/>
<evidence type="ECO:0000256" key="8">
    <source>
        <dbReference type="ARBA" id="ARBA00022723"/>
    </source>
</evidence>
<keyword evidence="7" id="KW-0812">Transmembrane</keyword>
<evidence type="ECO:0000256" key="5">
    <source>
        <dbReference type="ARBA" id="ARBA00022676"/>
    </source>
</evidence>
<evidence type="ECO:0000256" key="17">
    <source>
        <dbReference type="SAM" id="MobiDB-lite"/>
    </source>
</evidence>
<name>A0A922HYV8_DERFA</name>
<keyword evidence="14 16" id="KW-1015">Disulfide bond</keyword>
<evidence type="ECO:0000256" key="12">
    <source>
        <dbReference type="ARBA" id="ARBA00023034"/>
    </source>
</evidence>